<keyword evidence="3" id="KW-0274">FAD</keyword>
<dbReference type="AlphaFoldDB" id="A0A5C3DR12"/>
<dbReference type="InterPro" id="IPR038732">
    <property type="entry name" value="HpyO/CreE_NAD-binding"/>
</dbReference>
<keyword evidence="4" id="KW-0560">Oxidoreductase</keyword>
<dbReference type="Proteomes" id="UP000324022">
    <property type="component" value="Unassembled WGS sequence"/>
</dbReference>
<organism evidence="7 8">
    <name type="scientific">Ustilago trichophora</name>
    <dbReference type="NCBI Taxonomy" id="86804"/>
    <lineage>
        <taxon>Eukaryota</taxon>
        <taxon>Fungi</taxon>
        <taxon>Dikarya</taxon>
        <taxon>Basidiomycota</taxon>
        <taxon>Ustilaginomycotina</taxon>
        <taxon>Ustilaginomycetes</taxon>
        <taxon>Ustilaginales</taxon>
        <taxon>Ustilaginaceae</taxon>
        <taxon>Ustilago</taxon>
    </lineage>
</organism>
<keyword evidence="8" id="KW-1185">Reference proteome</keyword>
<dbReference type="InterPro" id="IPR036188">
    <property type="entry name" value="FAD/NAD-bd_sf"/>
</dbReference>
<evidence type="ECO:0000256" key="2">
    <source>
        <dbReference type="ARBA" id="ARBA00022630"/>
    </source>
</evidence>
<sequence>MSTPRRVAIIGAGPSGLSAVSQFLSLNTFSSTRLFDVTLFDRRATFGGVWNYDASPGGCVVRFDGSGRPHALWENGWKDGDDRGRFVPPGAMYDGLRTNLPCDIMAYRSQPYNSSTDLFPDRATVERYIKSFAETVVGESSNMDLRLGTAVIGVKRISHHVTQAKKRFGWGSVWNVTSINIDSKKQVKEQEQQEDKEEEEEYDHVVIASGRCNTPSIPTVEGLALFQGEILHSAWWRSPLPFEGKTVLVVGNSSSGSDIARELAGYVLRTLPEGSTATEEYIQRRKISQVKVLHSYEQYDKPPPLDYDPRDENSPAWAKRIQVVPKVSKVEKVEGGKGSRIRFEDGQEREDVDVIIFATGYAYDLPYLDQSLSPFSESPLIPSRPTTTASTAYPLQAQDEVYTPSFPTSSHLTNLDDWSLFYSSDASLCVLGAPIRIVPMPLTHVQSRIVASAWSGHLSPSPDSTGLPRLDPNIPTTDPAKWTSRRPTADNQAADRMQNPNKTADLGYPSDSAYQEALLQLLPHHLSISGADEHLKVPPAHQVDNAMTGVLEESLKPVVAADEGWARMADYRNQRRSDTKRLRRLLLGY</sequence>
<accession>A0A5C3DR12</accession>
<dbReference type="Pfam" id="PF00743">
    <property type="entry name" value="FMO-like"/>
    <property type="match status" value="2"/>
</dbReference>
<dbReference type="Gene3D" id="3.50.50.60">
    <property type="entry name" value="FAD/NAD(P)-binding domain"/>
    <property type="match status" value="2"/>
</dbReference>
<evidence type="ECO:0000256" key="5">
    <source>
        <dbReference type="SAM" id="MobiDB-lite"/>
    </source>
</evidence>
<gene>
    <name evidence="7" type="ORF">UTRI_00274_B</name>
</gene>
<dbReference type="OrthoDB" id="66881at2759"/>
<protein>
    <submittedName>
        <fullName evidence="7">Related to FMO1 - flavin-containing monooxygenase</fullName>
    </submittedName>
</protein>
<evidence type="ECO:0000259" key="6">
    <source>
        <dbReference type="Pfam" id="PF13454"/>
    </source>
</evidence>
<dbReference type="SUPFAM" id="SSF51905">
    <property type="entry name" value="FAD/NAD(P)-binding domain"/>
    <property type="match status" value="2"/>
</dbReference>
<dbReference type="InterPro" id="IPR050346">
    <property type="entry name" value="FMO-like"/>
</dbReference>
<keyword evidence="2" id="KW-0285">Flavoprotein</keyword>
<feature type="domain" description="FAD-dependent urate hydroxylase HpyO/Asp monooxygenase CreE-like FAD/NAD(P)-binding" evidence="6">
    <location>
        <begin position="8"/>
        <end position="56"/>
    </location>
</feature>
<dbReference type="InterPro" id="IPR020946">
    <property type="entry name" value="Flavin_mOase-like"/>
</dbReference>
<reference evidence="7 8" key="1">
    <citation type="submission" date="2018-03" db="EMBL/GenBank/DDBJ databases">
        <authorList>
            <person name="Guldener U."/>
        </authorList>
    </citation>
    <scope>NUCLEOTIDE SEQUENCE [LARGE SCALE GENOMIC DNA]</scope>
    <source>
        <strain evidence="7 8">NBRC100155</strain>
    </source>
</reference>
<dbReference type="GO" id="GO:0050660">
    <property type="term" value="F:flavin adenine dinucleotide binding"/>
    <property type="evidence" value="ECO:0007669"/>
    <property type="project" value="InterPro"/>
</dbReference>
<dbReference type="EMBL" id="OOIN01000001">
    <property type="protein sequence ID" value="SPO19877.1"/>
    <property type="molecule type" value="Genomic_DNA"/>
</dbReference>
<keyword evidence="7" id="KW-0503">Monooxygenase</keyword>
<dbReference type="GO" id="GO:0004499">
    <property type="term" value="F:N,N-dimethylaniline monooxygenase activity"/>
    <property type="evidence" value="ECO:0007669"/>
    <property type="project" value="InterPro"/>
</dbReference>
<proteinExistence type="inferred from homology"/>
<feature type="region of interest" description="Disordered" evidence="5">
    <location>
        <begin position="460"/>
        <end position="504"/>
    </location>
</feature>
<evidence type="ECO:0000313" key="7">
    <source>
        <dbReference type="EMBL" id="SPO19877.1"/>
    </source>
</evidence>
<evidence type="ECO:0000256" key="1">
    <source>
        <dbReference type="ARBA" id="ARBA00009183"/>
    </source>
</evidence>
<dbReference type="GO" id="GO:0050661">
    <property type="term" value="F:NADP binding"/>
    <property type="evidence" value="ECO:0007669"/>
    <property type="project" value="InterPro"/>
</dbReference>
<evidence type="ECO:0000256" key="4">
    <source>
        <dbReference type="ARBA" id="ARBA00023002"/>
    </source>
</evidence>
<comment type="similarity">
    <text evidence="1">Belongs to the FMO family.</text>
</comment>
<name>A0A5C3DR12_9BASI</name>
<evidence type="ECO:0000313" key="8">
    <source>
        <dbReference type="Proteomes" id="UP000324022"/>
    </source>
</evidence>
<dbReference type="PANTHER" id="PTHR23023">
    <property type="entry name" value="DIMETHYLANILINE MONOOXYGENASE"/>
    <property type="match status" value="1"/>
</dbReference>
<dbReference type="Pfam" id="PF13454">
    <property type="entry name" value="NAD_binding_9"/>
    <property type="match status" value="1"/>
</dbReference>
<evidence type="ECO:0000256" key="3">
    <source>
        <dbReference type="ARBA" id="ARBA00022827"/>
    </source>
</evidence>